<dbReference type="EMBL" id="PZKF01000004">
    <property type="protein sequence ID" value="PTE18844.1"/>
    <property type="molecule type" value="Genomic_DNA"/>
</dbReference>
<sequence length="76" mass="7606">MLSRSAAFAQTLENIMNKFATIALALSLTAGTAFAGGYEAPVVEAEPVVVEGNSSSDAGILVPLLLLVGIAAVASN</sequence>
<keyword evidence="1" id="KW-1133">Transmembrane helix</keyword>
<evidence type="ECO:0000313" key="4">
    <source>
        <dbReference type="Proteomes" id="UP000241899"/>
    </source>
</evidence>
<dbReference type="AlphaFoldDB" id="A0A2T4JLS0"/>
<name>A0A2T4JLS0_9RHOB</name>
<evidence type="ECO:0008006" key="5">
    <source>
        <dbReference type="Google" id="ProtNLM"/>
    </source>
</evidence>
<evidence type="ECO:0000313" key="3">
    <source>
        <dbReference type="EMBL" id="PTE18844.1"/>
    </source>
</evidence>
<keyword evidence="1" id="KW-0812">Transmembrane</keyword>
<evidence type="ECO:0000256" key="1">
    <source>
        <dbReference type="SAM" id="Phobius"/>
    </source>
</evidence>
<feature type="chain" id="PRO_5015604661" description="Ferrochelatase" evidence="2">
    <location>
        <begin position="36"/>
        <end position="76"/>
    </location>
</feature>
<organism evidence="3 4">
    <name type="scientific">Phaeovulum veldkampii DSM 11550</name>
    <dbReference type="NCBI Taxonomy" id="1185920"/>
    <lineage>
        <taxon>Bacteria</taxon>
        <taxon>Pseudomonadati</taxon>
        <taxon>Pseudomonadota</taxon>
        <taxon>Alphaproteobacteria</taxon>
        <taxon>Rhodobacterales</taxon>
        <taxon>Paracoccaceae</taxon>
        <taxon>Phaeovulum</taxon>
    </lineage>
</organism>
<accession>A0A2T4JLS0</accession>
<feature type="signal peptide" evidence="2">
    <location>
        <begin position="1"/>
        <end position="35"/>
    </location>
</feature>
<keyword evidence="2" id="KW-0732">Signal</keyword>
<comment type="caution">
    <text evidence="3">The sequence shown here is derived from an EMBL/GenBank/DDBJ whole genome shotgun (WGS) entry which is preliminary data.</text>
</comment>
<keyword evidence="1" id="KW-0472">Membrane</keyword>
<reference evidence="3 4" key="1">
    <citation type="submission" date="2018-03" db="EMBL/GenBank/DDBJ databases">
        <title>Rhodobacter veldkampii.</title>
        <authorList>
            <person name="Meyer T.E."/>
            <person name="Miller S."/>
            <person name="Lodha T."/>
            <person name="Gandham S."/>
            <person name="Chintalapati S."/>
            <person name="Chintalapati V.R."/>
        </authorList>
    </citation>
    <scope>NUCLEOTIDE SEQUENCE [LARGE SCALE GENOMIC DNA]</scope>
    <source>
        <strain evidence="3 4">DSM 11550</strain>
    </source>
</reference>
<dbReference type="Proteomes" id="UP000241899">
    <property type="component" value="Unassembled WGS sequence"/>
</dbReference>
<protein>
    <recommendedName>
        <fullName evidence="5">Ferrochelatase</fullName>
    </recommendedName>
</protein>
<gene>
    <name evidence="3" type="ORF">C5F46_02980</name>
</gene>
<evidence type="ECO:0000256" key="2">
    <source>
        <dbReference type="SAM" id="SignalP"/>
    </source>
</evidence>
<keyword evidence="4" id="KW-1185">Reference proteome</keyword>
<proteinExistence type="predicted"/>
<feature type="transmembrane region" description="Helical" evidence="1">
    <location>
        <begin position="59"/>
        <end position="75"/>
    </location>
</feature>